<organism evidence="2 3">
    <name type="scientific">Apiospora marii</name>
    <dbReference type="NCBI Taxonomy" id="335849"/>
    <lineage>
        <taxon>Eukaryota</taxon>
        <taxon>Fungi</taxon>
        <taxon>Dikarya</taxon>
        <taxon>Ascomycota</taxon>
        <taxon>Pezizomycotina</taxon>
        <taxon>Sordariomycetes</taxon>
        <taxon>Xylariomycetidae</taxon>
        <taxon>Amphisphaeriales</taxon>
        <taxon>Apiosporaceae</taxon>
        <taxon>Apiospora</taxon>
    </lineage>
</organism>
<evidence type="ECO:0000313" key="3">
    <source>
        <dbReference type="Proteomes" id="UP001396898"/>
    </source>
</evidence>
<accession>A0ABR1RI84</accession>
<dbReference type="Pfam" id="PF20150">
    <property type="entry name" value="2EXR"/>
    <property type="match status" value="1"/>
</dbReference>
<name>A0ABR1RI84_9PEZI</name>
<dbReference type="InterPro" id="IPR045518">
    <property type="entry name" value="2EXR"/>
</dbReference>
<evidence type="ECO:0000313" key="2">
    <source>
        <dbReference type="EMBL" id="KAK8012977.1"/>
    </source>
</evidence>
<sequence>MKQLPPHLQIFTPESPATASCSEFVAFSRLPPELRQKIWKQSLERQRILRLSLNLPAKGDGNEKSVQNGAPCAISTGGKGLFSKLLRVTREARYAALAFYRAHLSCKFAKDDERLYLASVAGVLYINPEFDFLQLEGVAGRWAPPFLHHFKTAVDPSRRGVRNLALNMTGLSALSRRSDNAEYGGKVGRSVAETLHNLEEVWFVDHVGTARFIPGAIIGPNPNRTVHTRSYPLYTCGTTFERLPLDPRPIEADLSEVYVDPGLVDAPRKWAHLLDLWGVGQGGERLAGTSTTTYRYCLSCSAYGGPVRDRDGAEAAIRREDDYWNGRLDESTYSVLTPIPCE</sequence>
<dbReference type="PANTHER" id="PTHR35910:SF1">
    <property type="entry name" value="2EXR DOMAIN-CONTAINING PROTEIN"/>
    <property type="match status" value="1"/>
</dbReference>
<protein>
    <recommendedName>
        <fullName evidence="1">2EXR domain-containing protein</fullName>
    </recommendedName>
</protein>
<evidence type="ECO:0000259" key="1">
    <source>
        <dbReference type="Pfam" id="PF20150"/>
    </source>
</evidence>
<proteinExistence type="predicted"/>
<reference evidence="2 3" key="1">
    <citation type="submission" date="2023-01" db="EMBL/GenBank/DDBJ databases">
        <title>Analysis of 21 Apiospora genomes using comparative genomics revels a genus with tremendous synthesis potential of carbohydrate active enzymes and secondary metabolites.</title>
        <authorList>
            <person name="Sorensen T."/>
        </authorList>
    </citation>
    <scope>NUCLEOTIDE SEQUENCE [LARGE SCALE GENOMIC DNA]</scope>
    <source>
        <strain evidence="2 3">CBS 20057</strain>
    </source>
</reference>
<feature type="domain" description="2EXR" evidence="1">
    <location>
        <begin position="24"/>
        <end position="133"/>
    </location>
</feature>
<dbReference type="Proteomes" id="UP001396898">
    <property type="component" value="Unassembled WGS sequence"/>
</dbReference>
<dbReference type="EMBL" id="JAQQWI010000015">
    <property type="protein sequence ID" value="KAK8012977.1"/>
    <property type="molecule type" value="Genomic_DNA"/>
</dbReference>
<comment type="caution">
    <text evidence="2">The sequence shown here is derived from an EMBL/GenBank/DDBJ whole genome shotgun (WGS) entry which is preliminary data.</text>
</comment>
<keyword evidence="3" id="KW-1185">Reference proteome</keyword>
<dbReference type="PANTHER" id="PTHR35910">
    <property type="entry name" value="2EXR DOMAIN-CONTAINING PROTEIN"/>
    <property type="match status" value="1"/>
</dbReference>
<gene>
    <name evidence="2" type="ORF">PG991_010352</name>
</gene>